<sequence>MGVILVIIMIVTKTLPIPVKHQFQMSLGIQGYLKSQLTLVVVFHHKHLVILHLVMQVVIDFWFFSDPQFVNCQYCDNSGKCQVAGQYTSNWTFDASQTPQKGIYYDIWLSVYWECSAKVLSAIRCAHQDVHYRNIVV</sequence>
<proteinExistence type="predicted"/>
<dbReference type="EMBL" id="QKWP01000063">
    <property type="protein sequence ID" value="RIB28498.1"/>
    <property type="molecule type" value="Genomic_DNA"/>
</dbReference>
<feature type="signal peptide" evidence="1">
    <location>
        <begin position="1"/>
        <end position="16"/>
    </location>
</feature>
<accession>A0A397W2R5</accession>
<dbReference type="AlphaFoldDB" id="A0A397W2R5"/>
<feature type="chain" id="PRO_5017285888" evidence="1">
    <location>
        <begin position="17"/>
        <end position="137"/>
    </location>
</feature>
<evidence type="ECO:0000313" key="3">
    <source>
        <dbReference type="Proteomes" id="UP000266673"/>
    </source>
</evidence>
<dbReference type="OrthoDB" id="2312876at2759"/>
<dbReference type="Proteomes" id="UP000266673">
    <property type="component" value="Unassembled WGS sequence"/>
</dbReference>
<comment type="caution">
    <text evidence="2">The sequence shown here is derived from an EMBL/GenBank/DDBJ whole genome shotgun (WGS) entry which is preliminary data.</text>
</comment>
<name>A0A397W2R5_9GLOM</name>
<keyword evidence="3" id="KW-1185">Reference proteome</keyword>
<gene>
    <name evidence="2" type="ORF">C2G38_2314844</name>
</gene>
<evidence type="ECO:0000256" key="1">
    <source>
        <dbReference type="SAM" id="SignalP"/>
    </source>
</evidence>
<evidence type="ECO:0000313" key="2">
    <source>
        <dbReference type="EMBL" id="RIB28498.1"/>
    </source>
</evidence>
<protein>
    <submittedName>
        <fullName evidence="2">Uncharacterized protein</fullName>
    </submittedName>
</protein>
<reference evidence="2 3" key="1">
    <citation type="submission" date="2018-06" db="EMBL/GenBank/DDBJ databases">
        <title>Comparative genomics reveals the genomic features of Rhizophagus irregularis, R. cerebriforme, R. diaphanum and Gigaspora rosea, and their symbiotic lifestyle signature.</title>
        <authorList>
            <person name="Morin E."/>
            <person name="San Clemente H."/>
            <person name="Chen E.C.H."/>
            <person name="De La Providencia I."/>
            <person name="Hainaut M."/>
            <person name="Kuo A."/>
            <person name="Kohler A."/>
            <person name="Murat C."/>
            <person name="Tang N."/>
            <person name="Roy S."/>
            <person name="Loubradou J."/>
            <person name="Henrissat B."/>
            <person name="Grigoriev I.V."/>
            <person name="Corradi N."/>
            <person name="Roux C."/>
            <person name="Martin F.M."/>
        </authorList>
    </citation>
    <scope>NUCLEOTIDE SEQUENCE [LARGE SCALE GENOMIC DNA]</scope>
    <source>
        <strain evidence="2 3">DAOM 194757</strain>
    </source>
</reference>
<organism evidence="2 3">
    <name type="scientific">Gigaspora rosea</name>
    <dbReference type="NCBI Taxonomy" id="44941"/>
    <lineage>
        <taxon>Eukaryota</taxon>
        <taxon>Fungi</taxon>
        <taxon>Fungi incertae sedis</taxon>
        <taxon>Mucoromycota</taxon>
        <taxon>Glomeromycotina</taxon>
        <taxon>Glomeromycetes</taxon>
        <taxon>Diversisporales</taxon>
        <taxon>Gigasporaceae</taxon>
        <taxon>Gigaspora</taxon>
    </lineage>
</organism>
<keyword evidence="1" id="KW-0732">Signal</keyword>